<dbReference type="PROSITE" id="PS50216">
    <property type="entry name" value="DHHC"/>
    <property type="match status" value="1"/>
</dbReference>
<comment type="similarity">
    <text evidence="2 8">Belongs to the DHHC palmitoyltransferase family.</text>
</comment>
<proteinExistence type="inferred from homology"/>
<evidence type="ECO:0000256" key="2">
    <source>
        <dbReference type="ARBA" id="ARBA00008574"/>
    </source>
</evidence>
<keyword evidence="6 8" id="KW-0472">Membrane</keyword>
<feature type="domain" description="Palmitoyltransferase DHHC" evidence="9">
    <location>
        <begin position="92"/>
        <end position="164"/>
    </location>
</feature>
<evidence type="ECO:0000256" key="1">
    <source>
        <dbReference type="ARBA" id="ARBA00004127"/>
    </source>
</evidence>
<dbReference type="eggNOG" id="KOG1315">
    <property type="taxonomic scope" value="Eukaryota"/>
</dbReference>
<evidence type="ECO:0000259" key="9">
    <source>
        <dbReference type="Pfam" id="PF01529"/>
    </source>
</evidence>
<dbReference type="AlphaFoldDB" id="W9SYC2"/>
<dbReference type="InterPro" id="IPR039859">
    <property type="entry name" value="PFA4/ZDH16/20/ERF2-like"/>
</dbReference>
<evidence type="ECO:0000256" key="7">
    <source>
        <dbReference type="ARBA" id="ARBA00023315"/>
    </source>
</evidence>
<evidence type="ECO:0000256" key="4">
    <source>
        <dbReference type="ARBA" id="ARBA00022692"/>
    </source>
</evidence>
<feature type="transmembrane region" description="Helical" evidence="8">
    <location>
        <begin position="7"/>
        <end position="31"/>
    </location>
</feature>
<organism evidence="10 11">
    <name type="scientific">Morus notabilis</name>
    <dbReference type="NCBI Taxonomy" id="981085"/>
    <lineage>
        <taxon>Eukaryota</taxon>
        <taxon>Viridiplantae</taxon>
        <taxon>Streptophyta</taxon>
        <taxon>Embryophyta</taxon>
        <taxon>Tracheophyta</taxon>
        <taxon>Spermatophyta</taxon>
        <taxon>Magnoliopsida</taxon>
        <taxon>eudicotyledons</taxon>
        <taxon>Gunneridae</taxon>
        <taxon>Pentapetalae</taxon>
        <taxon>rosids</taxon>
        <taxon>fabids</taxon>
        <taxon>Rosales</taxon>
        <taxon>Moraceae</taxon>
        <taxon>Moreae</taxon>
        <taxon>Morus</taxon>
    </lineage>
</organism>
<dbReference type="GO" id="GO:0019706">
    <property type="term" value="F:protein-cysteine S-palmitoyltransferase activity"/>
    <property type="evidence" value="ECO:0007669"/>
    <property type="project" value="UniProtKB-EC"/>
</dbReference>
<keyword evidence="11" id="KW-1185">Reference proteome</keyword>
<dbReference type="Proteomes" id="UP000030645">
    <property type="component" value="Unassembled WGS sequence"/>
</dbReference>
<evidence type="ECO:0000256" key="3">
    <source>
        <dbReference type="ARBA" id="ARBA00022679"/>
    </source>
</evidence>
<keyword evidence="5 8" id="KW-1133">Transmembrane helix</keyword>
<gene>
    <name evidence="10" type="ORF">L484_013030</name>
</gene>
<keyword evidence="4 8" id="KW-0812">Transmembrane</keyword>
<dbReference type="Pfam" id="PF01529">
    <property type="entry name" value="DHHC"/>
    <property type="match status" value="1"/>
</dbReference>
<comment type="catalytic activity">
    <reaction evidence="8">
        <text>L-cysteinyl-[protein] + hexadecanoyl-CoA = S-hexadecanoyl-L-cysteinyl-[protein] + CoA</text>
        <dbReference type="Rhea" id="RHEA:36683"/>
        <dbReference type="Rhea" id="RHEA-COMP:10131"/>
        <dbReference type="Rhea" id="RHEA-COMP:11032"/>
        <dbReference type="ChEBI" id="CHEBI:29950"/>
        <dbReference type="ChEBI" id="CHEBI:57287"/>
        <dbReference type="ChEBI" id="CHEBI:57379"/>
        <dbReference type="ChEBI" id="CHEBI:74151"/>
        <dbReference type="EC" id="2.3.1.225"/>
    </reaction>
</comment>
<evidence type="ECO:0000313" key="10">
    <source>
        <dbReference type="EMBL" id="EXC32915.1"/>
    </source>
</evidence>
<comment type="domain">
    <text evidence="8">The DHHC domain is required for palmitoyltransferase activity.</text>
</comment>
<sequence length="312" mass="35792">MAKFKKLLSIPILAVFLLVGFVYYITVFIFIEDWVGLRSSSGSLNALIFTFLASLCVFSFFVCVLTDPGHVPASYVPDVEESDEQTNGNSVQSKLCDKCSTYKPPRAHHCRVCKRCVLRMDHHCMWVNNCVGYWNYKAFFVLVFYATIASIYSTVSHGYFVFVSKGLGVQWISPAQDFLCYLWSNDGFLELDTWYSLGLAYLPHQPQHDNHRGGLYNKLIAKFPTFDMPFSVVFFLVIIYTDKKPFFYQYYEGIRTAWLTRKSGQNYRHPFNVSAYRNITLVLGPNMLKWLCPTSVSHLKGGLSFPVSRDSS</sequence>
<accession>W9SYC2</accession>
<dbReference type="GO" id="GO:0012505">
    <property type="term" value="C:endomembrane system"/>
    <property type="evidence" value="ECO:0007669"/>
    <property type="project" value="UniProtKB-SubCell"/>
</dbReference>
<feature type="transmembrane region" description="Helical" evidence="8">
    <location>
        <begin position="219"/>
        <end position="240"/>
    </location>
</feature>
<dbReference type="EMBL" id="KE346316">
    <property type="protein sequence ID" value="EXC32915.1"/>
    <property type="molecule type" value="Genomic_DNA"/>
</dbReference>
<comment type="subcellular location">
    <subcellularLocation>
        <location evidence="1">Endomembrane system</location>
        <topology evidence="1">Multi-pass membrane protein</topology>
    </subcellularLocation>
</comment>
<evidence type="ECO:0000313" key="11">
    <source>
        <dbReference type="Proteomes" id="UP000030645"/>
    </source>
</evidence>
<evidence type="ECO:0000256" key="5">
    <source>
        <dbReference type="ARBA" id="ARBA00022989"/>
    </source>
</evidence>
<reference evidence="11" key="1">
    <citation type="submission" date="2013-01" db="EMBL/GenBank/DDBJ databases">
        <title>Draft Genome Sequence of a Mulberry Tree, Morus notabilis C.K. Schneid.</title>
        <authorList>
            <person name="He N."/>
            <person name="Zhao S."/>
        </authorList>
    </citation>
    <scope>NUCLEOTIDE SEQUENCE</scope>
</reference>
<dbReference type="STRING" id="981085.W9SYC2"/>
<feature type="transmembrane region" description="Helical" evidence="8">
    <location>
        <begin position="43"/>
        <end position="65"/>
    </location>
</feature>
<keyword evidence="7 8" id="KW-0012">Acyltransferase</keyword>
<name>W9SYC2_9ROSA</name>
<protein>
    <recommendedName>
        <fullName evidence="8">S-acyltransferase</fullName>
        <ecNumber evidence="8">2.3.1.225</ecNumber>
    </recommendedName>
    <alternativeName>
        <fullName evidence="8">Palmitoyltransferase</fullName>
    </alternativeName>
</protein>
<evidence type="ECO:0000256" key="6">
    <source>
        <dbReference type="ARBA" id="ARBA00023136"/>
    </source>
</evidence>
<keyword evidence="3 8" id="KW-0808">Transferase</keyword>
<evidence type="ECO:0000256" key="8">
    <source>
        <dbReference type="RuleBase" id="RU079119"/>
    </source>
</evidence>
<dbReference type="InterPro" id="IPR001594">
    <property type="entry name" value="Palmitoyltrfase_DHHC"/>
</dbReference>
<dbReference type="PANTHER" id="PTHR12246">
    <property type="entry name" value="PALMITOYLTRANSFERASE ZDHHC16"/>
    <property type="match status" value="1"/>
</dbReference>
<dbReference type="EC" id="2.3.1.225" evidence="8"/>
<feature type="transmembrane region" description="Helical" evidence="8">
    <location>
        <begin position="138"/>
        <end position="162"/>
    </location>
</feature>